<dbReference type="STRING" id="553466.SAMN04487950_0483"/>
<organism evidence="1 2">
    <name type="scientific">Halogranum rubrum</name>
    <dbReference type="NCBI Taxonomy" id="553466"/>
    <lineage>
        <taxon>Archaea</taxon>
        <taxon>Methanobacteriati</taxon>
        <taxon>Methanobacteriota</taxon>
        <taxon>Stenosarchaea group</taxon>
        <taxon>Halobacteria</taxon>
        <taxon>Halobacteriales</taxon>
        <taxon>Haloferacaceae</taxon>
    </lineage>
</organism>
<reference evidence="2" key="1">
    <citation type="submission" date="2016-10" db="EMBL/GenBank/DDBJ databases">
        <authorList>
            <person name="Varghese N."/>
            <person name="Submissions S."/>
        </authorList>
    </citation>
    <scope>NUCLEOTIDE SEQUENCE [LARGE SCALE GENOMIC DNA]</scope>
    <source>
        <strain evidence="2">CGMCC 1.7738</strain>
    </source>
</reference>
<dbReference type="Proteomes" id="UP000199607">
    <property type="component" value="Unassembled WGS sequence"/>
</dbReference>
<keyword evidence="2" id="KW-1185">Reference proteome</keyword>
<sequence>MTQHNTRHRRTVLRTLASCTLALLAGCTGKATQTDETQGATGERNGVLNRVAIEQTTLVVELANDDPDVVNLIEPNGELWKSRDVATGVERVSFEIGTSYTPGEHRVLAVKDDESIAEVALTIRPQLEIVDVGLFRNHPEKPWEEVYGESETNRKKDGEAFVTIANSGTGPDTVTRLRFDGDLPNQSDDSRGSGLYGRKQAKILPTDSIDLYSSTYPFGPPLYEDEVRCSEAGTEGVFTVKIDSDVSGEGIEKQFAITYSGSEDFHDCDIEIKGVIDG</sequence>
<gene>
    <name evidence="1" type="ORF">SAMN04487950_0483</name>
</gene>
<name>A0A1I4BD14_9EURY</name>
<proteinExistence type="predicted"/>
<dbReference type="EMBL" id="FOTC01000001">
    <property type="protein sequence ID" value="SFK66702.1"/>
    <property type="molecule type" value="Genomic_DNA"/>
</dbReference>
<dbReference type="PROSITE" id="PS51257">
    <property type="entry name" value="PROKAR_LIPOPROTEIN"/>
    <property type="match status" value="1"/>
</dbReference>
<evidence type="ECO:0000313" key="1">
    <source>
        <dbReference type="EMBL" id="SFK66702.1"/>
    </source>
</evidence>
<accession>A0A1I4BD14</accession>
<evidence type="ECO:0000313" key="2">
    <source>
        <dbReference type="Proteomes" id="UP000199607"/>
    </source>
</evidence>
<dbReference type="AlphaFoldDB" id="A0A1I4BD14"/>
<dbReference type="RefSeq" id="WP_089868307.1">
    <property type="nucleotide sequence ID" value="NZ_FOTC01000001.1"/>
</dbReference>
<protein>
    <submittedName>
        <fullName evidence="1">Uncharacterized protein</fullName>
    </submittedName>
</protein>